<feature type="domain" description="Xylose isomerase-like TIM barrel" evidence="1">
    <location>
        <begin position="37"/>
        <end position="331"/>
    </location>
</feature>
<dbReference type="SUPFAM" id="SSF51658">
    <property type="entry name" value="Xylose isomerase-like"/>
    <property type="match status" value="1"/>
</dbReference>
<comment type="caution">
    <text evidence="2">The sequence shown here is derived from an EMBL/GenBank/DDBJ whole genome shotgun (WGS) entry which is preliminary data.</text>
</comment>
<name>A0A9W9M5U3_9EURO</name>
<evidence type="ECO:0000259" key="1">
    <source>
        <dbReference type="Pfam" id="PF01261"/>
    </source>
</evidence>
<dbReference type="InterPro" id="IPR050312">
    <property type="entry name" value="IolE/XylAMocC-like"/>
</dbReference>
<dbReference type="PANTHER" id="PTHR12110:SF38">
    <property type="entry name" value="DIOXYGENASE, PUTATIVE (AFU_ORTHOLOGUE AFUA_6G00240)-RELATED"/>
    <property type="match status" value="1"/>
</dbReference>
<dbReference type="Gene3D" id="3.20.20.150">
    <property type="entry name" value="Divalent-metal-dependent TIM barrel enzymes"/>
    <property type="match status" value="1"/>
</dbReference>
<evidence type="ECO:0000313" key="3">
    <source>
        <dbReference type="Proteomes" id="UP001150879"/>
    </source>
</evidence>
<dbReference type="Pfam" id="PF01261">
    <property type="entry name" value="AP_endonuc_2"/>
    <property type="match status" value="1"/>
</dbReference>
<sequence length="342" mass="38911">MTNDWRFKENPKLAPKKVAISSISLSQYPGHTLDHKVRAASQAGITGIEIVYNDLLTYSKNQNISIQTGAQQIYTLCLETNLQVLSLAPFENYEGSTTPVEERLVLAQHWLELARLLHAPYLQVPSIYTPDCTRDEKTIIADLQQLADRASCKPIISIAYEPLSWGTNCSTWESALSIVPRVDRPNFGLCLDTFHEGTRLWGDNASPAGMQMDAETKLRESLRRFVRDCPLEKIFYVQLSDAERFEISYSLAHPWALPGEAKEFTWSKHARPFPLEVEFGAYLPVVQIARAWIVEVGFEGWVSMEVFDRRMKDGRVSPETAARRAVESWRKVQAEMECKSRL</sequence>
<dbReference type="EMBL" id="JAPQKP010000005">
    <property type="protein sequence ID" value="KAJ5189819.1"/>
    <property type="molecule type" value="Genomic_DNA"/>
</dbReference>
<keyword evidence="3" id="KW-1185">Reference proteome</keyword>
<protein>
    <recommendedName>
        <fullName evidence="1">Xylose isomerase-like TIM barrel domain-containing protein</fullName>
    </recommendedName>
</protein>
<dbReference type="InterPro" id="IPR036237">
    <property type="entry name" value="Xyl_isomerase-like_sf"/>
</dbReference>
<organism evidence="2 3">
    <name type="scientific">Penicillium cf. griseofulvum</name>
    <dbReference type="NCBI Taxonomy" id="2972120"/>
    <lineage>
        <taxon>Eukaryota</taxon>
        <taxon>Fungi</taxon>
        <taxon>Dikarya</taxon>
        <taxon>Ascomycota</taxon>
        <taxon>Pezizomycotina</taxon>
        <taxon>Eurotiomycetes</taxon>
        <taxon>Eurotiomycetidae</taxon>
        <taxon>Eurotiales</taxon>
        <taxon>Aspergillaceae</taxon>
        <taxon>Penicillium</taxon>
    </lineage>
</organism>
<reference evidence="2" key="1">
    <citation type="submission" date="2022-11" db="EMBL/GenBank/DDBJ databases">
        <authorList>
            <person name="Petersen C."/>
        </authorList>
    </citation>
    <scope>NUCLEOTIDE SEQUENCE</scope>
    <source>
        <strain evidence="2">IBT 16849</strain>
    </source>
</reference>
<dbReference type="PANTHER" id="PTHR12110">
    <property type="entry name" value="HYDROXYPYRUVATE ISOMERASE"/>
    <property type="match status" value="1"/>
</dbReference>
<proteinExistence type="predicted"/>
<accession>A0A9W9M5U3</accession>
<dbReference type="AlphaFoldDB" id="A0A9W9M5U3"/>
<dbReference type="OrthoDB" id="5360893at2759"/>
<gene>
    <name evidence="2" type="ORF">N7472_008833</name>
</gene>
<reference evidence="2" key="2">
    <citation type="journal article" date="2023" name="IMA Fungus">
        <title>Comparative genomic study of the Penicillium genus elucidates a diverse pangenome and 15 lateral gene transfer events.</title>
        <authorList>
            <person name="Petersen C."/>
            <person name="Sorensen T."/>
            <person name="Nielsen M.R."/>
            <person name="Sondergaard T.E."/>
            <person name="Sorensen J.L."/>
            <person name="Fitzpatrick D.A."/>
            <person name="Frisvad J.C."/>
            <person name="Nielsen K.L."/>
        </authorList>
    </citation>
    <scope>NUCLEOTIDE SEQUENCE</scope>
    <source>
        <strain evidence="2">IBT 16849</strain>
    </source>
</reference>
<evidence type="ECO:0000313" key="2">
    <source>
        <dbReference type="EMBL" id="KAJ5189819.1"/>
    </source>
</evidence>
<dbReference type="Proteomes" id="UP001150879">
    <property type="component" value="Unassembled WGS sequence"/>
</dbReference>
<dbReference type="InterPro" id="IPR013022">
    <property type="entry name" value="Xyl_isomerase-like_TIM-brl"/>
</dbReference>